<dbReference type="OrthoDB" id="9797829at2"/>
<dbReference type="GO" id="GO:0016757">
    <property type="term" value="F:glycosyltransferase activity"/>
    <property type="evidence" value="ECO:0007669"/>
    <property type="project" value="InterPro"/>
</dbReference>
<keyword evidence="1" id="KW-0808">Transferase</keyword>
<name>A0A267MJU1_9FIRM</name>
<dbReference type="Pfam" id="PF00534">
    <property type="entry name" value="Glycos_transf_1"/>
    <property type="match status" value="1"/>
</dbReference>
<sequence length="837" mass="96965">MKQNNENYKNCNIKISEDLIFDEIQSQLIICRPFLPNKKSSDLSVNYYFIDPNFVDEISLLTITQNYSHVYIERNLVSILRQFLNKINSKVSIIDNITIDKKVIIDDIRIAFLASSDTHVDFMVKIANKFKNILFLIPSKYCKEEGAYDALKKHGYTPIEIDYKAVKSKVLEKFNPDYIFCAADWSLEFLAVQRIVKDKNIPIIALQEGPHDWQQKFWQNIKRKKVLKALNQYRNADIFFSQGGVTLNYIRPKYFAVTGNPKVNKIEHIALPKEPKVLINCNFTYVKTKPPYENNGDMWMEKVLRVCKNLNLKYIISKHPRDELSCNDPNLVKSNASRIRDQIISCSISISRFSSIIYETLALSRPTVYFNPHLEPMLTFTEDLFGMPNLTTTEEGLTRILQQHKKNYSFDHRKNEAYLHRHIGPQDGKALKRIISMLIQLRKHTTDNNVSIQNLVNDSISLERIGAKRSIAIFVRNSPEDYSIGRYEALMLTEALAALGHKIYYITDNIPIFYSDFRQLKKHKDIEICLTKSFKSNLPYGVKIDMVICVPGFDMHNNFYMESVSFAKRHKASLVLNNFQTLNWVNTFSPQKQDEKLWSYWNTVSKDSSLILSLAHEGTKYAKRFYRNCSSKTLFKYCYPSINSVVADSVSDFPKEKRIVFINPHNNSNHKAGFNISDIFSASMKGYTLVIIAGIGKLPNKLIEKIKQKAKKYGVFLEIKYRISDYEKFIELKKASLLLFPSFFKGYSYPPIEALYCNTPCIAFDLPVLRETCGDSIIYVPVGDWNTLKCRLNDELGKFSIGHRYENLCSQVLQIAKLEMYAKRLDKIVDELCSNCY</sequence>
<dbReference type="GO" id="GO:0016020">
    <property type="term" value="C:membrane"/>
    <property type="evidence" value="ECO:0007669"/>
    <property type="project" value="InterPro"/>
</dbReference>
<dbReference type="Proteomes" id="UP000216024">
    <property type="component" value="Unassembled WGS sequence"/>
</dbReference>
<keyword evidence="4" id="KW-1185">Reference proteome</keyword>
<dbReference type="Pfam" id="PF04464">
    <property type="entry name" value="Glyphos_transf"/>
    <property type="match status" value="1"/>
</dbReference>
<dbReference type="AlphaFoldDB" id="A0A267MJU1"/>
<dbReference type="InterPro" id="IPR001296">
    <property type="entry name" value="Glyco_trans_1"/>
</dbReference>
<dbReference type="InterPro" id="IPR007554">
    <property type="entry name" value="Glycerophosphate_synth"/>
</dbReference>
<dbReference type="RefSeq" id="WP_095133875.1">
    <property type="nucleotide sequence ID" value="NZ_NIBG01000009.1"/>
</dbReference>
<dbReference type="PANTHER" id="PTHR46401:SF2">
    <property type="entry name" value="GLYCOSYLTRANSFERASE WBBK-RELATED"/>
    <property type="match status" value="1"/>
</dbReference>
<dbReference type="PANTHER" id="PTHR46401">
    <property type="entry name" value="GLYCOSYLTRANSFERASE WBBK-RELATED"/>
    <property type="match status" value="1"/>
</dbReference>
<dbReference type="SUPFAM" id="SSF53756">
    <property type="entry name" value="UDP-Glycosyltransferase/glycogen phosphorylase"/>
    <property type="match status" value="2"/>
</dbReference>
<dbReference type="GO" id="GO:0047355">
    <property type="term" value="F:CDP-glycerol glycerophosphotransferase activity"/>
    <property type="evidence" value="ECO:0007669"/>
    <property type="project" value="InterPro"/>
</dbReference>
<protein>
    <recommendedName>
        <fullName evidence="2">Glycosyl transferase family 1 domain-containing protein</fullName>
    </recommendedName>
</protein>
<dbReference type="Gene3D" id="3.40.50.12580">
    <property type="match status" value="1"/>
</dbReference>
<evidence type="ECO:0000259" key="2">
    <source>
        <dbReference type="Pfam" id="PF00534"/>
    </source>
</evidence>
<proteinExistence type="predicted"/>
<comment type="caution">
    <text evidence="3">The sequence shown here is derived from an EMBL/GenBank/DDBJ whole genome shotgun (WGS) entry which is preliminary data.</text>
</comment>
<organism evidence="3 4">
    <name type="scientific">Anaeromicrobium sediminis</name>
    <dbReference type="NCBI Taxonomy" id="1478221"/>
    <lineage>
        <taxon>Bacteria</taxon>
        <taxon>Bacillati</taxon>
        <taxon>Bacillota</taxon>
        <taxon>Clostridia</taxon>
        <taxon>Peptostreptococcales</taxon>
        <taxon>Thermotaleaceae</taxon>
        <taxon>Anaeromicrobium</taxon>
    </lineage>
</organism>
<evidence type="ECO:0000256" key="1">
    <source>
        <dbReference type="ARBA" id="ARBA00022679"/>
    </source>
</evidence>
<reference evidence="3 4" key="1">
    <citation type="submission" date="2017-06" db="EMBL/GenBank/DDBJ databases">
        <title>Draft genome sequence of anaerobic fermentative bacterium Anaeromicrobium sediminis DY2726D isolated from West Pacific Ocean sediments.</title>
        <authorList>
            <person name="Zeng X."/>
        </authorList>
    </citation>
    <scope>NUCLEOTIDE SEQUENCE [LARGE SCALE GENOMIC DNA]</scope>
    <source>
        <strain evidence="3 4">DY2726D</strain>
    </source>
</reference>
<evidence type="ECO:0000313" key="3">
    <source>
        <dbReference type="EMBL" id="PAB59145.1"/>
    </source>
</evidence>
<evidence type="ECO:0000313" key="4">
    <source>
        <dbReference type="Proteomes" id="UP000216024"/>
    </source>
</evidence>
<gene>
    <name evidence="3" type="ORF">CCE28_11545</name>
</gene>
<dbReference type="InterPro" id="IPR043148">
    <property type="entry name" value="TagF_C"/>
</dbReference>
<dbReference type="EMBL" id="NIBG01000009">
    <property type="protein sequence ID" value="PAB59145.1"/>
    <property type="molecule type" value="Genomic_DNA"/>
</dbReference>
<dbReference type="Gene3D" id="3.40.50.2000">
    <property type="entry name" value="Glycogen Phosphorylase B"/>
    <property type="match status" value="1"/>
</dbReference>
<accession>A0A267MJU1</accession>
<feature type="domain" description="Glycosyl transferase family 1" evidence="2">
    <location>
        <begin position="655"/>
        <end position="789"/>
    </location>
</feature>